<dbReference type="PANTHER" id="PTHR43581:SF4">
    <property type="entry name" value="ATP_GTP PHOSPHATASE"/>
    <property type="match status" value="1"/>
</dbReference>
<dbReference type="PANTHER" id="PTHR43581">
    <property type="entry name" value="ATP/GTP PHOSPHATASE"/>
    <property type="match status" value="1"/>
</dbReference>
<dbReference type="AlphaFoldDB" id="A0A1X0WYZ6"/>
<dbReference type="InterPro" id="IPR034139">
    <property type="entry name" value="TOPRIM_OLD"/>
</dbReference>
<keyword evidence="1" id="KW-0175">Coiled coil</keyword>
<feature type="coiled-coil region" evidence="1">
    <location>
        <begin position="225"/>
        <end position="252"/>
    </location>
</feature>
<dbReference type="SUPFAM" id="SSF52540">
    <property type="entry name" value="P-loop containing nucleoside triphosphate hydrolases"/>
    <property type="match status" value="1"/>
</dbReference>
<gene>
    <name evidence="4" type="ORF">ATE37_10135</name>
</gene>
<comment type="caution">
    <text evidence="4">The sequence shown here is derived from an EMBL/GenBank/DDBJ whole genome shotgun (WGS) entry which is preliminary data.</text>
</comment>
<dbReference type="RefSeq" id="WP_084868608.1">
    <property type="nucleotide sequence ID" value="NZ_LNVH01000005.1"/>
</dbReference>
<dbReference type="InterPro" id="IPR041685">
    <property type="entry name" value="AAA_GajA/Old/RecF-like"/>
</dbReference>
<reference evidence="4 5" key="1">
    <citation type="journal article" date="2016" name="PLoS ONE">
        <title>Comparative Genomics Analysis of Streptococcus tigurinus Strains Identifies Genetic Elements Specifically and Uniquely Present in Highly Virulent Strains.</title>
        <authorList>
            <person name="Diene S.M."/>
            <person name="Francois P."/>
            <person name="Zbinden A."/>
            <person name="Entenza J.M."/>
            <person name="Resch G."/>
        </authorList>
    </citation>
    <scope>NUCLEOTIDE SEQUENCE [LARGE SCALE GENOMIC DNA]</scope>
    <source>
        <strain evidence="4 5">859</strain>
    </source>
</reference>
<protein>
    <submittedName>
        <fullName evidence="4">Lantibiotic ABC transporter</fullName>
    </submittedName>
</protein>
<dbReference type="InterPro" id="IPR027417">
    <property type="entry name" value="P-loop_NTPase"/>
</dbReference>
<evidence type="ECO:0000313" key="5">
    <source>
        <dbReference type="Proteomes" id="UP000192532"/>
    </source>
</evidence>
<dbReference type="Pfam" id="PF20469">
    <property type="entry name" value="OLD-like_TOPRIM"/>
    <property type="match status" value="1"/>
</dbReference>
<name>A0A1X0WYZ6_STROR</name>
<evidence type="ECO:0000259" key="3">
    <source>
        <dbReference type="Pfam" id="PF20469"/>
    </source>
</evidence>
<feature type="domain" description="Endonuclease GajA/Old nuclease/RecF-like AAA" evidence="2">
    <location>
        <begin position="1"/>
        <end position="373"/>
    </location>
</feature>
<dbReference type="InterPro" id="IPR051396">
    <property type="entry name" value="Bact_Antivir_Def_Nuclease"/>
</dbReference>
<organism evidence="4 5">
    <name type="scientific">Streptococcus oralis subsp. tigurinus</name>
    <dbReference type="NCBI Taxonomy" id="1077464"/>
    <lineage>
        <taxon>Bacteria</taxon>
        <taxon>Bacillati</taxon>
        <taxon>Bacillota</taxon>
        <taxon>Bacilli</taxon>
        <taxon>Lactobacillales</taxon>
        <taxon>Streptococcaceae</taxon>
        <taxon>Streptococcus</taxon>
    </lineage>
</organism>
<dbReference type="Pfam" id="PF13175">
    <property type="entry name" value="AAA_15"/>
    <property type="match status" value="1"/>
</dbReference>
<accession>A0A1X0WYZ6</accession>
<dbReference type="Proteomes" id="UP000192532">
    <property type="component" value="Unassembled WGS sequence"/>
</dbReference>
<dbReference type="EMBL" id="LNVH01000005">
    <property type="protein sequence ID" value="ORJ32023.1"/>
    <property type="molecule type" value="Genomic_DNA"/>
</dbReference>
<dbReference type="Gene3D" id="3.40.50.300">
    <property type="entry name" value="P-loop containing nucleotide triphosphate hydrolases"/>
    <property type="match status" value="1"/>
</dbReference>
<evidence type="ECO:0000313" key="4">
    <source>
        <dbReference type="EMBL" id="ORJ32023.1"/>
    </source>
</evidence>
<sequence>MRLKQMKIKNFRGYKDETIVDFDNLTAFIGKNDAGKSTILEALEIFFNNKLVVCERDDLSVGSDSDSIFITCIFDELPDEIVVDASSKTSLEDENLLNSNGDLEIKKTFKCSSAKPKPETKIICNHPIDDNYNDLLLLKQADLKKRAVDLGIDEDKYDKRSNVSIRQAILSSKSDLIIKEVELEVTKEDAKKVYGVIETFLPIYALFQSDRSSSDSDKEIADPMSVAVSQALQELQTEINKIKSEVQRKAIETAGRTLAKLQEMDEDLAASLIPEFKSEPKFDSLFKLSIKSDDDISINKRGSGVRRLILLNFFRAEAERKLSEAERNKSIIYAFEEPETSQHPSHQKLLIEAFLELASKENTQIILTTHTPALGGLLPTASLRLVEKSDKSQVSSGGDEVLQKITETLGVLPDPISKETKALILIEGKTDIIFFNHLCKVLKESGEIDRTFQEANIALVPTGGCDNLKSWITMRTVDQFGLPFGIFLDSDRISPANRTKNTSTVEKNRKHGRTAFCTRKREAENYLHPDIFDGHVNITDYNDVKEEVKNFNQTNENKVLQNNWLKMTVDQIHEQEKYIDEDGIEHFELTEIVKEFLSLVE</sequence>
<evidence type="ECO:0000256" key="1">
    <source>
        <dbReference type="SAM" id="Coils"/>
    </source>
</evidence>
<proteinExistence type="predicted"/>
<evidence type="ECO:0000259" key="2">
    <source>
        <dbReference type="Pfam" id="PF13175"/>
    </source>
</evidence>
<feature type="domain" description="OLD protein-like TOPRIM" evidence="3">
    <location>
        <begin position="421"/>
        <end position="491"/>
    </location>
</feature>